<dbReference type="EMBL" id="JBHTIW010000017">
    <property type="protein sequence ID" value="MFD0921989.1"/>
    <property type="molecule type" value="Genomic_DNA"/>
</dbReference>
<dbReference type="InterPro" id="IPR036388">
    <property type="entry name" value="WH-like_DNA-bd_sf"/>
</dbReference>
<dbReference type="Proteomes" id="UP001597018">
    <property type="component" value="Unassembled WGS sequence"/>
</dbReference>
<dbReference type="InterPro" id="IPR000835">
    <property type="entry name" value="HTH_MarR-typ"/>
</dbReference>
<accession>A0ABW3FZB1</accession>
<dbReference type="Pfam" id="PF01047">
    <property type="entry name" value="MarR"/>
    <property type="match status" value="1"/>
</dbReference>
<comment type="caution">
    <text evidence="2">The sequence shown here is derived from an EMBL/GenBank/DDBJ whole genome shotgun (WGS) entry which is preliminary data.</text>
</comment>
<dbReference type="PROSITE" id="PS50995">
    <property type="entry name" value="HTH_MARR_2"/>
    <property type="match status" value="1"/>
</dbReference>
<dbReference type="SMART" id="SM00347">
    <property type="entry name" value="HTH_MARR"/>
    <property type="match status" value="1"/>
</dbReference>
<name>A0ABW3FZB1_9PSEU</name>
<evidence type="ECO:0000259" key="1">
    <source>
        <dbReference type="PROSITE" id="PS50995"/>
    </source>
</evidence>
<evidence type="ECO:0000313" key="2">
    <source>
        <dbReference type="EMBL" id="MFD0921989.1"/>
    </source>
</evidence>
<sequence>MTETATPLADVVARLRRAMRRAARTADPGNTLSVAQLELMSCLAENPGARPSQVARLLRLAPNSVTTLVNGLRTRGLVTRTAGGDDRRTAALELTGAGREAVEHWQATNAAILRAAAGGLHPGWQHLLTASLPALEQLVDAIDELAEQGAQP</sequence>
<dbReference type="SUPFAM" id="SSF46785">
    <property type="entry name" value="Winged helix' DNA-binding domain"/>
    <property type="match status" value="1"/>
</dbReference>
<dbReference type="InterPro" id="IPR036390">
    <property type="entry name" value="WH_DNA-bd_sf"/>
</dbReference>
<dbReference type="PANTHER" id="PTHR39515">
    <property type="entry name" value="CONSERVED PROTEIN"/>
    <property type="match status" value="1"/>
</dbReference>
<reference evidence="3" key="1">
    <citation type="journal article" date="2019" name="Int. J. Syst. Evol. Microbiol.">
        <title>The Global Catalogue of Microorganisms (GCM) 10K type strain sequencing project: providing services to taxonomists for standard genome sequencing and annotation.</title>
        <authorList>
            <consortium name="The Broad Institute Genomics Platform"/>
            <consortium name="The Broad Institute Genome Sequencing Center for Infectious Disease"/>
            <person name="Wu L."/>
            <person name="Ma J."/>
        </authorList>
    </citation>
    <scope>NUCLEOTIDE SEQUENCE [LARGE SCALE GENOMIC DNA]</scope>
    <source>
        <strain evidence="3">CCUG 56401</strain>
    </source>
</reference>
<keyword evidence="3" id="KW-1185">Reference proteome</keyword>
<evidence type="ECO:0000313" key="3">
    <source>
        <dbReference type="Proteomes" id="UP001597018"/>
    </source>
</evidence>
<proteinExistence type="predicted"/>
<protein>
    <submittedName>
        <fullName evidence="2">MarR family winged helix-turn-helix transcriptional regulator</fullName>
    </submittedName>
</protein>
<organism evidence="2 3">
    <name type="scientific">Saccharopolyspora rosea</name>
    <dbReference type="NCBI Taxonomy" id="524884"/>
    <lineage>
        <taxon>Bacteria</taxon>
        <taxon>Bacillati</taxon>
        <taxon>Actinomycetota</taxon>
        <taxon>Actinomycetes</taxon>
        <taxon>Pseudonocardiales</taxon>
        <taxon>Pseudonocardiaceae</taxon>
        <taxon>Saccharopolyspora</taxon>
    </lineage>
</organism>
<gene>
    <name evidence="2" type="ORF">ACFQ16_19770</name>
</gene>
<feature type="domain" description="HTH marR-type" evidence="1">
    <location>
        <begin position="5"/>
        <end position="147"/>
    </location>
</feature>
<dbReference type="RefSeq" id="WP_263248307.1">
    <property type="nucleotide sequence ID" value="NZ_BAABLT010000026.1"/>
</dbReference>
<dbReference type="Gene3D" id="1.10.10.10">
    <property type="entry name" value="Winged helix-like DNA-binding domain superfamily/Winged helix DNA-binding domain"/>
    <property type="match status" value="1"/>
</dbReference>
<dbReference type="PRINTS" id="PR00598">
    <property type="entry name" value="HTHMARR"/>
</dbReference>
<dbReference type="PANTHER" id="PTHR39515:SF2">
    <property type="entry name" value="HTH-TYPE TRANSCRIPTIONAL REGULATOR RV0880"/>
    <property type="match status" value="1"/>
</dbReference>
<dbReference type="InterPro" id="IPR052526">
    <property type="entry name" value="HTH-type_Bedaq_tolerance"/>
</dbReference>